<gene>
    <name evidence="2" type="ORF">ECRASSUSDP1_LOCUS16595</name>
</gene>
<dbReference type="InterPro" id="IPR027417">
    <property type="entry name" value="P-loop_NTPase"/>
</dbReference>
<name>A0AAD1XM99_EUPCR</name>
<protein>
    <submittedName>
        <fullName evidence="2">Uncharacterized protein</fullName>
    </submittedName>
</protein>
<feature type="compositionally biased region" description="Basic and acidic residues" evidence="1">
    <location>
        <begin position="1"/>
        <end position="17"/>
    </location>
</feature>
<dbReference type="EMBL" id="CAMPGE010016696">
    <property type="protein sequence ID" value="CAI2375234.1"/>
    <property type="molecule type" value="Genomic_DNA"/>
</dbReference>
<proteinExistence type="predicted"/>
<dbReference type="PANTHER" id="PTHR24030">
    <property type="entry name" value="PROTEIN CMSS1"/>
    <property type="match status" value="1"/>
</dbReference>
<keyword evidence="3" id="KW-1185">Reference proteome</keyword>
<dbReference type="Gene3D" id="3.40.50.300">
    <property type="entry name" value="P-loop containing nucleotide triphosphate hydrolases"/>
    <property type="match status" value="1"/>
</dbReference>
<feature type="region of interest" description="Disordered" evidence="1">
    <location>
        <begin position="1"/>
        <end position="29"/>
    </location>
</feature>
<dbReference type="Pfam" id="PF14617">
    <property type="entry name" value="CMS1"/>
    <property type="match status" value="1"/>
</dbReference>
<dbReference type="Proteomes" id="UP001295684">
    <property type="component" value="Unassembled WGS sequence"/>
</dbReference>
<reference evidence="2" key="1">
    <citation type="submission" date="2023-07" db="EMBL/GenBank/DDBJ databases">
        <authorList>
            <consortium name="AG Swart"/>
            <person name="Singh M."/>
            <person name="Singh A."/>
            <person name="Seah K."/>
            <person name="Emmerich C."/>
        </authorList>
    </citation>
    <scope>NUCLEOTIDE SEQUENCE</scope>
    <source>
        <strain evidence="2">DP1</strain>
    </source>
</reference>
<organism evidence="2 3">
    <name type="scientific">Euplotes crassus</name>
    <dbReference type="NCBI Taxonomy" id="5936"/>
    <lineage>
        <taxon>Eukaryota</taxon>
        <taxon>Sar</taxon>
        <taxon>Alveolata</taxon>
        <taxon>Ciliophora</taxon>
        <taxon>Intramacronucleata</taxon>
        <taxon>Spirotrichea</taxon>
        <taxon>Hypotrichia</taxon>
        <taxon>Euplotida</taxon>
        <taxon>Euplotidae</taxon>
        <taxon>Moneuplotes</taxon>
    </lineage>
</organism>
<comment type="caution">
    <text evidence="2">The sequence shown here is derived from an EMBL/GenBank/DDBJ whole genome shotgun (WGS) entry which is preliminary data.</text>
</comment>
<sequence length="288" mass="34036">MEKQFDQINEEKQGFKKRDIKARRKQNERVKREFKIKKKDVKKEFNYFDKNRMYQLVNSLSMGTEKKEEGKEKLEDLVTVKQMVIPKVIKKVKEEDNKEEDKEASDEEVPIEKDDLKKLNKDLKLEEQMRFMIASCIKEGKHSESRKYNQPQVLVITPDCYFAIDLHKKIETLNFGKAGYTIKSFKLFSKHMKPAEQLKSLSKTHPRKASSKLLNVFVGTPNRILKLLEMDGIDLSSQLKYIILHCKRNKKNFTLFDIKDTRKDLVDLMKKLKAHLDTHPRTKVMLCP</sequence>
<dbReference type="InterPro" id="IPR032704">
    <property type="entry name" value="Cms1"/>
</dbReference>
<evidence type="ECO:0000256" key="1">
    <source>
        <dbReference type="SAM" id="MobiDB-lite"/>
    </source>
</evidence>
<evidence type="ECO:0000313" key="3">
    <source>
        <dbReference type="Proteomes" id="UP001295684"/>
    </source>
</evidence>
<evidence type="ECO:0000313" key="2">
    <source>
        <dbReference type="EMBL" id="CAI2375234.1"/>
    </source>
</evidence>
<dbReference type="GO" id="GO:0030686">
    <property type="term" value="C:90S preribosome"/>
    <property type="evidence" value="ECO:0007669"/>
    <property type="project" value="TreeGrafter"/>
</dbReference>
<dbReference type="AlphaFoldDB" id="A0AAD1XM99"/>
<accession>A0AAD1XM99</accession>
<dbReference type="PANTHER" id="PTHR24030:SF0">
    <property type="entry name" value="PROTEIN CMSS1"/>
    <property type="match status" value="1"/>
</dbReference>
<dbReference type="GO" id="GO:0005634">
    <property type="term" value="C:nucleus"/>
    <property type="evidence" value="ECO:0007669"/>
    <property type="project" value="TreeGrafter"/>
</dbReference>